<dbReference type="AlphaFoldDB" id="A0A9Q1FY70"/>
<proteinExistence type="predicted"/>
<protein>
    <submittedName>
        <fullName evidence="1">Uncharacterized protein</fullName>
    </submittedName>
</protein>
<dbReference type="OrthoDB" id="10067927at2759"/>
<dbReference type="Proteomes" id="UP001152622">
    <property type="component" value="Chromosome 3"/>
</dbReference>
<gene>
    <name evidence="1" type="ORF">SKAU_G00099180</name>
</gene>
<organism evidence="1 2">
    <name type="scientific">Synaphobranchus kaupii</name>
    <name type="common">Kaup's arrowtooth eel</name>
    <dbReference type="NCBI Taxonomy" id="118154"/>
    <lineage>
        <taxon>Eukaryota</taxon>
        <taxon>Metazoa</taxon>
        <taxon>Chordata</taxon>
        <taxon>Craniata</taxon>
        <taxon>Vertebrata</taxon>
        <taxon>Euteleostomi</taxon>
        <taxon>Actinopterygii</taxon>
        <taxon>Neopterygii</taxon>
        <taxon>Teleostei</taxon>
        <taxon>Anguilliformes</taxon>
        <taxon>Synaphobranchidae</taxon>
        <taxon>Synaphobranchus</taxon>
    </lineage>
</organism>
<name>A0A9Q1FY70_SYNKA</name>
<dbReference type="EMBL" id="JAINUF010000003">
    <property type="protein sequence ID" value="KAJ8369890.1"/>
    <property type="molecule type" value="Genomic_DNA"/>
</dbReference>
<keyword evidence="2" id="KW-1185">Reference proteome</keyword>
<comment type="caution">
    <text evidence="1">The sequence shown here is derived from an EMBL/GenBank/DDBJ whole genome shotgun (WGS) entry which is preliminary data.</text>
</comment>
<reference evidence="1" key="1">
    <citation type="journal article" date="2023" name="Science">
        <title>Genome structures resolve the early diversification of teleost fishes.</title>
        <authorList>
            <person name="Parey E."/>
            <person name="Louis A."/>
            <person name="Montfort J."/>
            <person name="Bouchez O."/>
            <person name="Roques C."/>
            <person name="Iampietro C."/>
            <person name="Lluch J."/>
            <person name="Castinel A."/>
            <person name="Donnadieu C."/>
            <person name="Desvignes T."/>
            <person name="Floi Bucao C."/>
            <person name="Jouanno E."/>
            <person name="Wen M."/>
            <person name="Mejri S."/>
            <person name="Dirks R."/>
            <person name="Jansen H."/>
            <person name="Henkel C."/>
            <person name="Chen W.J."/>
            <person name="Zahm M."/>
            <person name="Cabau C."/>
            <person name="Klopp C."/>
            <person name="Thompson A.W."/>
            <person name="Robinson-Rechavi M."/>
            <person name="Braasch I."/>
            <person name="Lecointre G."/>
            <person name="Bobe J."/>
            <person name="Postlethwait J.H."/>
            <person name="Berthelot C."/>
            <person name="Roest Crollius H."/>
            <person name="Guiguen Y."/>
        </authorList>
    </citation>
    <scope>NUCLEOTIDE SEQUENCE</scope>
    <source>
        <strain evidence="1">WJC10195</strain>
    </source>
</reference>
<sequence length="204" mass="22484">MLRAQVLTEDQQVDFVLGALEGRAWREVQLLGEQQTIDHVWEVGGAGWAVWPANITASNPAPLLPMPTMAGGAMVTTEARTLDRDLWREGSVSQTPVASLATQEPPVRPEVDLEQWKEKVKNQLAALGRTLVAELRQQCKVAVTWCCRPPTLEMWIRTTQAPAGAGSLLDLPEAKGLTPVQQKQFRELIQQFIQGVCGPRGGLW</sequence>
<evidence type="ECO:0000313" key="1">
    <source>
        <dbReference type="EMBL" id="KAJ8369890.1"/>
    </source>
</evidence>
<accession>A0A9Q1FY70</accession>
<evidence type="ECO:0000313" key="2">
    <source>
        <dbReference type="Proteomes" id="UP001152622"/>
    </source>
</evidence>